<evidence type="ECO:0000256" key="7">
    <source>
        <dbReference type="ARBA" id="ARBA00023180"/>
    </source>
</evidence>
<name>A0ABS2XI44_POLSP</name>
<evidence type="ECO:0000256" key="2">
    <source>
        <dbReference type="ARBA" id="ARBA00022614"/>
    </source>
</evidence>
<keyword evidence="6 8" id="KW-0472">Membrane</keyword>
<evidence type="ECO:0000256" key="4">
    <source>
        <dbReference type="ARBA" id="ARBA00022737"/>
    </source>
</evidence>
<evidence type="ECO:0000313" key="11">
    <source>
        <dbReference type="Proteomes" id="UP001166093"/>
    </source>
</evidence>
<feature type="domain" description="G-protein coupled receptors family 1 profile" evidence="9">
    <location>
        <begin position="1"/>
        <end position="209"/>
    </location>
</feature>
<evidence type="ECO:0000313" key="10">
    <source>
        <dbReference type="EMBL" id="MBN3273955.1"/>
    </source>
</evidence>
<sequence length="209" mass="23936">MGVYLFFIGAFDIKYYGEYNRHAQNWMESTQCQLIGSLAMLSTEISVMLLTYMTLEKYLCIVFPFNNYRAGKKQTLSTLIAIWVLGFIIAVIPFWDKDSFGNYYGRNGVCFPLHSDRTGKPGARSYSTGIFLGLNLFAFITIVFSYTSMFYSIRKTGAQTAKRSVFHREVAIAKRFFFIVFTDALCWIPIFLLKILSLLQVEIPGRCAV</sequence>
<dbReference type="PROSITE" id="PS50262">
    <property type="entry name" value="G_PROTEIN_RECEP_F1_2"/>
    <property type="match status" value="1"/>
</dbReference>
<feature type="non-terminal residue" evidence="10">
    <location>
        <position position="1"/>
    </location>
</feature>
<keyword evidence="2" id="KW-0433">Leucine-rich repeat</keyword>
<evidence type="ECO:0000256" key="5">
    <source>
        <dbReference type="ARBA" id="ARBA00022989"/>
    </source>
</evidence>
<evidence type="ECO:0000256" key="6">
    <source>
        <dbReference type="ARBA" id="ARBA00023136"/>
    </source>
</evidence>
<keyword evidence="7" id="KW-0325">Glycoprotein</keyword>
<comment type="subcellular location">
    <subcellularLocation>
        <location evidence="1">Membrane</location>
    </subcellularLocation>
</comment>
<dbReference type="InterPro" id="IPR017452">
    <property type="entry name" value="GPCR_Rhodpsn_7TM"/>
</dbReference>
<evidence type="ECO:0000256" key="1">
    <source>
        <dbReference type="ARBA" id="ARBA00004370"/>
    </source>
</evidence>
<dbReference type="InterPro" id="IPR000276">
    <property type="entry name" value="GPCR_Rhodpsn"/>
</dbReference>
<gene>
    <name evidence="10" type="primary">Rxfp2_1</name>
    <name evidence="10" type="ORF">GTO93_0003479</name>
</gene>
<keyword evidence="5 8" id="KW-1133">Transmembrane helix</keyword>
<organism evidence="10 11">
    <name type="scientific">Polyodon spathula</name>
    <name type="common">North American paddlefish</name>
    <name type="synonym">Squalus spathula</name>
    <dbReference type="NCBI Taxonomy" id="7913"/>
    <lineage>
        <taxon>Eukaryota</taxon>
        <taxon>Metazoa</taxon>
        <taxon>Chordata</taxon>
        <taxon>Craniata</taxon>
        <taxon>Vertebrata</taxon>
        <taxon>Euteleostomi</taxon>
        <taxon>Actinopterygii</taxon>
        <taxon>Chondrostei</taxon>
        <taxon>Acipenseriformes</taxon>
        <taxon>Polyodontidae</taxon>
        <taxon>Polyodon</taxon>
    </lineage>
</organism>
<evidence type="ECO:0000256" key="3">
    <source>
        <dbReference type="ARBA" id="ARBA00022692"/>
    </source>
</evidence>
<evidence type="ECO:0000259" key="9">
    <source>
        <dbReference type="PROSITE" id="PS50262"/>
    </source>
</evidence>
<dbReference type="InterPro" id="IPR008112">
    <property type="entry name" value="Relaxin_rcpt"/>
</dbReference>
<feature type="transmembrane region" description="Helical" evidence="8">
    <location>
        <begin position="76"/>
        <end position="95"/>
    </location>
</feature>
<feature type="transmembrane region" description="Helical" evidence="8">
    <location>
        <begin position="130"/>
        <end position="151"/>
    </location>
</feature>
<keyword evidence="11" id="KW-1185">Reference proteome</keyword>
<dbReference type="PRINTS" id="PR01739">
    <property type="entry name" value="RELAXINR"/>
</dbReference>
<dbReference type="PANTHER" id="PTHR24372">
    <property type="entry name" value="GLYCOPROTEIN HORMONE RECEPTOR"/>
    <property type="match status" value="1"/>
</dbReference>
<keyword evidence="4" id="KW-0677">Repeat</keyword>
<dbReference type="Pfam" id="PF00001">
    <property type="entry name" value="7tm_1"/>
    <property type="match status" value="1"/>
</dbReference>
<reference evidence="10" key="1">
    <citation type="journal article" date="2021" name="Cell">
        <title>Tracing the genetic footprints of vertebrate landing in non-teleost ray-finned fishes.</title>
        <authorList>
            <person name="Bi X."/>
            <person name="Wang K."/>
            <person name="Yang L."/>
            <person name="Pan H."/>
            <person name="Jiang H."/>
            <person name="Wei Q."/>
            <person name="Fang M."/>
            <person name="Yu H."/>
            <person name="Zhu C."/>
            <person name="Cai Y."/>
            <person name="He Y."/>
            <person name="Gan X."/>
            <person name="Zeng H."/>
            <person name="Yu D."/>
            <person name="Zhu Y."/>
            <person name="Jiang H."/>
            <person name="Qiu Q."/>
            <person name="Yang H."/>
            <person name="Zhang Y.E."/>
            <person name="Wang W."/>
            <person name="Zhu M."/>
            <person name="He S."/>
            <person name="Zhang G."/>
        </authorList>
    </citation>
    <scope>NUCLEOTIDE SEQUENCE</scope>
    <source>
        <strain evidence="10">Pddl_001</strain>
    </source>
</reference>
<dbReference type="Proteomes" id="UP001166093">
    <property type="component" value="Unassembled WGS sequence"/>
</dbReference>
<feature type="transmembrane region" description="Helical" evidence="8">
    <location>
        <begin position="172"/>
        <end position="192"/>
    </location>
</feature>
<dbReference type="PRINTS" id="PR00237">
    <property type="entry name" value="GPCRRHODOPSN"/>
</dbReference>
<evidence type="ECO:0000256" key="8">
    <source>
        <dbReference type="SAM" id="Phobius"/>
    </source>
</evidence>
<comment type="caution">
    <text evidence="10">The sequence shown here is derived from an EMBL/GenBank/DDBJ whole genome shotgun (WGS) entry which is preliminary data.</text>
</comment>
<keyword evidence="3 8" id="KW-0812">Transmembrane</keyword>
<protein>
    <submittedName>
        <fullName evidence="10">RXFP2 protein</fullName>
    </submittedName>
</protein>
<dbReference type="Gene3D" id="1.20.1070.10">
    <property type="entry name" value="Rhodopsin 7-helix transmembrane proteins"/>
    <property type="match status" value="1"/>
</dbReference>
<feature type="non-terminal residue" evidence="10">
    <location>
        <position position="209"/>
    </location>
</feature>
<dbReference type="EMBL" id="JAAWVQ010035912">
    <property type="protein sequence ID" value="MBN3273955.1"/>
    <property type="molecule type" value="Genomic_DNA"/>
</dbReference>
<dbReference type="SUPFAM" id="SSF81321">
    <property type="entry name" value="Family A G protein-coupled receptor-like"/>
    <property type="match status" value="1"/>
</dbReference>
<dbReference type="PANTHER" id="PTHR24372:SF70">
    <property type="entry name" value="G-PROTEIN COUPLED RECEPTORS FAMILY 1 PROFILE DOMAIN-CONTAINING PROTEIN"/>
    <property type="match status" value="1"/>
</dbReference>
<feature type="transmembrane region" description="Helical" evidence="8">
    <location>
        <begin position="34"/>
        <end position="55"/>
    </location>
</feature>
<proteinExistence type="predicted"/>
<accession>A0ABS2XI44</accession>